<organism evidence="2 3">
    <name type="scientific">Perkinsus chesapeaki</name>
    <name type="common">Clam parasite</name>
    <name type="synonym">Perkinsus andrewsi</name>
    <dbReference type="NCBI Taxonomy" id="330153"/>
    <lineage>
        <taxon>Eukaryota</taxon>
        <taxon>Sar</taxon>
        <taxon>Alveolata</taxon>
        <taxon>Perkinsozoa</taxon>
        <taxon>Perkinsea</taxon>
        <taxon>Perkinsida</taxon>
        <taxon>Perkinsidae</taxon>
        <taxon>Perkinsus</taxon>
    </lineage>
</organism>
<evidence type="ECO:0000256" key="1">
    <source>
        <dbReference type="SAM" id="MobiDB-lite"/>
    </source>
</evidence>
<dbReference type="OrthoDB" id="484213at2759"/>
<sequence>MARKKPVESSTNLASSKTDLSSCRIWCQVSTWSLEQLEGRVEVMREIFHKFHELPPEKRAKKCGISAPANGAPVDLSLPKDTDPWLPHGIVKTTEVQVVHDQPAPYVRAKATDWRAWLCFGGRPAK</sequence>
<feature type="region of interest" description="Disordered" evidence="1">
    <location>
        <begin position="1"/>
        <end position="20"/>
    </location>
</feature>
<evidence type="ECO:0000313" key="2">
    <source>
        <dbReference type="EMBL" id="KAF4671682.1"/>
    </source>
</evidence>
<comment type="caution">
    <text evidence="2">The sequence shown here is derived from an EMBL/GenBank/DDBJ whole genome shotgun (WGS) entry which is preliminary data.</text>
</comment>
<accession>A0A7J6MJ80</accession>
<dbReference type="AlphaFoldDB" id="A0A7J6MJ80"/>
<dbReference type="EMBL" id="JAAPAO010000131">
    <property type="protein sequence ID" value="KAF4671682.1"/>
    <property type="molecule type" value="Genomic_DNA"/>
</dbReference>
<gene>
    <name evidence="2" type="ORF">FOL47_001351</name>
</gene>
<feature type="compositionally biased region" description="Polar residues" evidence="1">
    <location>
        <begin position="8"/>
        <end position="20"/>
    </location>
</feature>
<reference evidence="2 3" key="1">
    <citation type="submission" date="2020-04" db="EMBL/GenBank/DDBJ databases">
        <title>Perkinsus chesapeaki whole genome sequence.</title>
        <authorList>
            <person name="Bogema D.R."/>
        </authorList>
    </citation>
    <scope>NUCLEOTIDE SEQUENCE [LARGE SCALE GENOMIC DNA]</scope>
    <source>
        <strain evidence="2">ATCC PRA-425</strain>
    </source>
</reference>
<keyword evidence="3" id="KW-1185">Reference proteome</keyword>
<proteinExistence type="predicted"/>
<dbReference type="Proteomes" id="UP000591131">
    <property type="component" value="Unassembled WGS sequence"/>
</dbReference>
<protein>
    <submittedName>
        <fullName evidence="2">Uncharacterized protein</fullName>
    </submittedName>
</protein>
<name>A0A7J6MJ80_PERCH</name>
<evidence type="ECO:0000313" key="3">
    <source>
        <dbReference type="Proteomes" id="UP000591131"/>
    </source>
</evidence>